<keyword evidence="1" id="KW-1133">Transmembrane helix</keyword>
<feature type="transmembrane region" description="Helical" evidence="1">
    <location>
        <begin position="32"/>
        <end position="56"/>
    </location>
</feature>
<name>A0A6J6AVC9_9ZZZZ</name>
<feature type="transmembrane region" description="Helical" evidence="1">
    <location>
        <begin position="115"/>
        <end position="140"/>
    </location>
</feature>
<evidence type="ECO:0000313" key="2">
    <source>
        <dbReference type="EMBL" id="CAB4530621.1"/>
    </source>
</evidence>
<feature type="transmembrane region" description="Helical" evidence="1">
    <location>
        <begin position="190"/>
        <end position="210"/>
    </location>
</feature>
<proteinExistence type="predicted"/>
<evidence type="ECO:0000256" key="1">
    <source>
        <dbReference type="SAM" id="Phobius"/>
    </source>
</evidence>
<sequence length="240" mass="23914">MASAAFWAAVGSSALVIGALIGFFVPVSSRVLGLIMGFGAGTLLSAVSFELVLQAYEEVKDASVVVGLIAGAVVFWAGDRLLERFTPSGEDPVVGATVSGPSLVLGATLDGVPESVAIGLTLLGGGSVSVAMVVAVFLSNMPEGMAASVGLRNAGHSRARILWVWSGIVAMSVAAAAIGYGLLGNASPDLVASIQAFAAGSILAMLANTMMPQAFANGGREVGLVTVFGFILASALATLG</sequence>
<keyword evidence="1" id="KW-0812">Transmembrane</keyword>
<dbReference type="EMBL" id="CAEZSF010000014">
    <property type="protein sequence ID" value="CAB4530621.1"/>
    <property type="molecule type" value="Genomic_DNA"/>
</dbReference>
<feature type="transmembrane region" description="Helical" evidence="1">
    <location>
        <begin position="6"/>
        <end position="25"/>
    </location>
</feature>
<feature type="transmembrane region" description="Helical" evidence="1">
    <location>
        <begin position="62"/>
        <end position="81"/>
    </location>
</feature>
<feature type="transmembrane region" description="Helical" evidence="1">
    <location>
        <begin position="161"/>
        <end position="184"/>
    </location>
</feature>
<accession>A0A6J6AVC9</accession>
<feature type="transmembrane region" description="Helical" evidence="1">
    <location>
        <begin position="222"/>
        <end position="239"/>
    </location>
</feature>
<protein>
    <submittedName>
        <fullName evidence="2">Unannotated protein</fullName>
    </submittedName>
</protein>
<dbReference type="AlphaFoldDB" id="A0A6J6AVC9"/>
<organism evidence="2">
    <name type="scientific">freshwater metagenome</name>
    <dbReference type="NCBI Taxonomy" id="449393"/>
    <lineage>
        <taxon>unclassified sequences</taxon>
        <taxon>metagenomes</taxon>
        <taxon>ecological metagenomes</taxon>
    </lineage>
</organism>
<keyword evidence="1" id="KW-0472">Membrane</keyword>
<reference evidence="2" key="1">
    <citation type="submission" date="2020-05" db="EMBL/GenBank/DDBJ databases">
        <authorList>
            <person name="Chiriac C."/>
            <person name="Salcher M."/>
            <person name="Ghai R."/>
            <person name="Kavagutti S V."/>
        </authorList>
    </citation>
    <scope>NUCLEOTIDE SEQUENCE</scope>
</reference>
<gene>
    <name evidence="2" type="ORF">UFOPK1358_00289</name>
</gene>